<sequence>MPRYRNKTVVITGACGGIGRALALRFGEAGARIALIDIREEQLAAFSEHLQSRNIQAQGYLCDISDAEQVEKTFPQIISDLSSIDVLINNAGVVHHSSFEDTRPEVFRRLMDINYFGALHCTRAALSELLANQGQIITMSSMSGFAPLWYRSAYAASKHALHGLFDCLRIEMRDKGLSVMLVCPGFTATDIYRNALQADGSVSTNLEMRGKATTPADVAEEIYNAAKARRRLLVMSNVDWRARIIARLLPGFFERHLAHRISGVRIN</sequence>
<evidence type="ECO:0000256" key="2">
    <source>
        <dbReference type="ARBA" id="ARBA00023002"/>
    </source>
</evidence>
<evidence type="ECO:0000313" key="6">
    <source>
        <dbReference type="Proteomes" id="UP000196573"/>
    </source>
</evidence>
<dbReference type="GO" id="GO:0016020">
    <property type="term" value="C:membrane"/>
    <property type="evidence" value="ECO:0007669"/>
    <property type="project" value="TreeGrafter"/>
</dbReference>
<accession>A0A1X7AGV0</accession>
<keyword evidence="2 5" id="KW-0560">Oxidoreductase</keyword>
<organism evidence="5 6">
    <name type="scientific">Parendozoicomonas haliclonae</name>
    <dbReference type="NCBI Taxonomy" id="1960125"/>
    <lineage>
        <taxon>Bacteria</taxon>
        <taxon>Pseudomonadati</taxon>
        <taxon>Pseudomonadota</taxon>
        <taxon>Gammaproteobacteria</taxon>
        <taxon>Oceanospirillales</taxon>
        <taxon>Endozoicomonadaceae</taxon>
        <taxon>Parendozoicomonas</taxon>
    </lineage>
</organism>
<dbReference type="OrthoDB" id="9810734at2"/>
<dbReference type="EC" id="1.-.-.-" evidence="5"/>
<reference evidence="5 6" key="1">
    <citation type="submission" date="2017-03" db="EMBL/GenBank/DDBJ databases">
        <authorList>
            <person name="Afonso C.L."/>
            <person name="Miller P.J."/>
            <person name="Scott M.A."/>
            <person name="Spackman E."/>
            <person name="Goraichik I."/>
            <person name="Dimitrov K.M."/>
            <person name="Suarez D.L."/>
            <person name="Swayne D.E."/>
        </authorList>
    </citation>
    <scope>NUCLEOTIDE SEQUENCE [LARGE SCALE GENOMIC DNA]</scope>
    <source>
        <strain evidence="5">SB41UT1</strain>
    </source>
</reference>
<dbReference type="NCBIfam" id="NF004825">
    <property type="entry name" value="PRK06181.1"/>
    <property type="match status" value="1"/>
</dbReference>
<dbReference type="GO" id="GO:0016491">
    <property type="term" value="F:oxidoreductase activity"/>
    <property type="evidence" value="ECO:0007669"/>
    <property type="project" value="UniProtKB-KW"/>
</dbReference>
<gene>
    <name evidence="5" type="primary">sadH_3</name>
    <name evidence="5" type="ORF">EHSB41UT_01217</name>
</gene>
<dbReference type="PANTHER" id="PTHR44196">
    <property type="entry name" value="DEHYDROGENASE/REDUCTASE SDR FAMILY MEMBER 7B"/>
    <property type="match status" value="1"/>
</dbReference>
<evidence type="ECO:0000256" key="1">
    <source>
        <dbReference type="ARBA" id="ARBA00006484"/>
    </source>
</evidence>
<dbReference type="InterPro" id="IPR002347">
    <property type="entry name" value="SDR_fam"/>
</dbReference>
<dbReference type="EMBL" id="FWPT01000002">
    <property type="protein sequence ID" value="SMA40640.1"/>
    <property type="molecule type" value="Genomic_DNA"/>
</dbReference>
<dbReference type="InterPro" id="IPR057326">
    <property type="entry name" value="KR_dom"/>
</dbReference>
<dbReference type="PRINTS" id="PR00080">
    <property type="entry name" value="SDRFAMILY"/>
</dbReference>
<proteinExistence type="inferred from homology"/>
<dbReference type="PANTHER" id="PTHR44196:SF1">
    <property type="entry name" value="DEHYDROGENASE_REDUCTASE SDR FAMILY MEMBER 7B"/>
    <property type="match status" value="1"/>
</dbReference>
<feature type="domain" description="Ketoreductase" evidence="4">
    <location>
        <begin position="7"/>
        <end position="185"/>
    </location>
</feature>
<comment type="similarity">
    <text evidence="1 3">Belongs to the short-chain dehydrogenases/reductases (SDR) family.</text>
</comment>
<dbReference type="PRINTS" id="PR00081">
    <property type="entry name" value="GDHRDH"/>
</dbReference>
<dbReference type="AlphaFoldDB" id="A0A1X7AGV0"/>
<name>A0A1X7AGV0_9GAMM</name>
<dbReference type="PROSITE" id="PS00061">
    <property type="entry name" value="ADH_SHORT"/>
    <property type="match status" value="1"/>
</dbReference>
<evidence type="ECO:0000256" key="3">
    <source>
        <dbReference type="RuleBase" id="RU000363"/>
    </source>
</evidence>
<dbReference type="InterPro" id="IPR036291">
    <property type="entry name" value="NAD(P)-bd_dom_sf"/>
</dbReference>
<evidence type="ECO:0000313" key="5">
    <source>
        <dbReference type="EMBL" id="SMA40640.1"/>
    </source>
</evidence>
<dbReference type="FunFam" id="3.40.50.720:FF:000084">
    <property type="entry name" value="Short-chain dehydrogenase reductase"/>
    <property type="match status" value="1"/>
</dbReference>
<dbReference type="SMART" id="SM00822">
    <property type="entry name" value="PKS_KR"/>
    <property type="match status" value="1"/>
</dbReference>
<protein>
    <submittedName>
        <fullName evidence="5">Putative oxidoreductase SadH</fullName>
        <ecNumber evidence="5">1.-.-.-</ecNumber>
    </submittedName>
</protein>
<dbReference type="InterPro" id="IPR020904">
    <property type="entry name" value="Sc_DH/Rdtase_CS"/>
</dbReference>
<dbReference type="Pfam" id="PF00106">
    <property type="entry name" value="adh_short"/>
    <property type="match status" value="1"/>
</dbReference>
<dbReference type="SUPFAM" id="SSF51735">
    <property type="entry name" value="NAD(P)-binding Rossmann-fold domains"/>
    <property type="match status" value="1"/>
</dbReference>
<evidence type="ECO:0000259" key="4">
    <source>
        <dbReference type="SMART" id="SM00822"/>
    </source>
</evidence>
<keyword evidence="6" id="KW-1185">Reference proteome</keyword>
<dbReference type="Proteomes" id="UP000196573">
    <property type="component" value="Unassembled WGS sequence"/>
</dbReference>
<dbReference type="Gene3D" id="3.40.50.720">
    <property type="entry name" value="NAD(P)-binding Rossmann-like Domain"/>
    <property type="match status" value="1"/>
</dbReference>
<dbReference type="RefSeq" id="WP_087107888.1">
    <property type="nucleotide sequence ID" value="NZ_CBCSCN010000001.1"/>
</dbReference>